<dbReference type="InterPro" id="IPR014729">
    <property type="entry name" value="Rossmann-like_a/b/a_fold"/>
</dbReference>
<evidence type="ECO:0000256" key="3">
    <source>
        <dbReference type="ARBA" id="ARBA00024327"/>
    </source>
</evidence>
<comment type="similarity">
    <text evidence="1 4">Belongs to the PAPS reductase family. CysH subfamily.</text>
</comment>
<evidence type="ECO:0000256" key="2">
    <source>
        <dbReference type="ARBA" id="ARBA00023002"/>
    </source>
</evidence>
<feature type="binding site" evidence="4">
    <location>
        <position position="220"/>
    </location>
    <ligand>
        <name>[4Fe-4S] cluster</name>
        <dbReference type="ChEBI" id="CHEBI:49883"/>
    </ligand>
</feature>
<keyword evidence="2 4" id="KW-0560">Oxidoreductase</keyword>
<comment type="pathway">
    <text evidence="3 4">Sulfur metabolism; hydrogen sulfide biosynthesis; sulfite from sulfate.</text>
</comment>
<gene>
    <name evidence="4 6" type="primary">cysH</name>
    <name evidence="6" type="ORF">MTBPR1_80096</name>
</gene>
<protein>
    <recommendedName>
        <fullName evidence="4">Adenosine 5'-phosphosulfate reductase</fullName>
        <shortName evidence="4">APS reductase</shortName>
        <ecNumber evidence="4">1.8.4.10</ecNumber>
    </recommendedName>
    <alternativeName>
        <fullName evidence="4">5'-adenylylsulfate reductase</fullName>
    </alternativeName>
    <alternativeName>
        <fullName evidence="4">Thioredoxin-dependent 5'-adenylylsulfate reductase</fullName>
    </alternativeName>
</protein>
<feature type="domain" description="Phosphoadenosine phosphosulphate reductase" evidence="5">
    <location>
        <begin position="57"/>
        <end position="226"/>
    </location>
</feature>
<dbReference type="Pfam" id="PF01507">
    <property type="entry name" value="PAPS_reduct"/>
    <property type="match status" value="1"/>
</dbReference>
<dbReference type="PIRSF" id="PIRSF000857">
    <property type="entry name" value="PAPS_reductase"/>
    <property type="match status" value="1"/>
</dbReference>
<comment type="subcellular location">
    <subcellularLocation>
        <location evidence="4">Cytoplasm</location>
    </subcellularLocation>
</comment>
<keyword evidence="4" id="KW-0479">Metal-binding</keyword>
<dbReference type="Proteomes" id="UP000231658">
    <property type="component" value="Unassembled WGS sequence"/>
</dbReference>
<dbReference type="GO" id="GO:0070814">
    <property type="term" value="P:hydrogen sulfide biosynthetic process"/>
    <property type="evidence" value="ECO:0007669"/>
    <property type="project" value="UniProtKB-UniRule"/>
</dbReference>
<dbReference type="GO" id="GO:0046872">
    <property type="term" value="F:metal ion binding"/>
    <property type="evidence" value="ECO:0007669"/>
    <property type="project" value="UniProtKB-KW"/>
</dbReference>
<dbReference type="STRING" id="1867952.MTBPR1_80096"/>
<dbReference type="GO" id="GO:0019379">
    <property type="term" value="P:sulfate assimilation, phosphoadenylyl sulfate reduction by phosphoadenylyl-sulfate reductase (thioredoxin)"/>
    <property type="evidence" value="ECO:0007669"/>
    <property type="project" value="UniProtKB-UniRule"/>
</dbReference>
<dbReference type="PANTHER" id="PTHR46509">
    <property type="entry name" value="PHOSPHOADENOSINE PHOSPHOSULFATE REDUCTASE"/>
    <property type="match status" value="1"/>
</dbReference>
<keyword evidence="4" id="KW-0963">Cytoplasm</keyword>
<comment type="function">
    <text evidence="4">Catalyzes the formation of sulfite from adenosine 5'-phosphosulfate (APS) using thioredoxin as an electron donor.</text>
</comment>
<dbReference type="SUPFAM" id="SSF52402">
    <property type="entry name" value="Adenine nucleotide alpha hydrolases-like"/>
    <property type="match status" value="1"/>
</dbReference>
<reference evidence="6 7" key="1">
    <citation type="submission" date="2016-07" db="EMBL/GenBank/DDBJ databases">
        <authorList>
            <person name="Lefevre C.T."/>
        </authorList>
    </citation>
    <scope>NUCLEOTIDE SEQUENCE [LARGE SCALE GENOMIC DNA]</scope>
    <source>
        <strain evidence="6">PR1</strain>
    </source>
</reference>
<evidence type="ECO:0000256" key="4">
    <source>
        <dbReference type="HAMAP-Rule" id="MF_00063"/>
    </source>
</evidence>
<dbReference type="GO" id="GO:0005737">
    <property type="term" value="C:cytoplasm"/>
    <property type="evidence" value="ECO:0007669"/>
    <property type="project" value="UniProtKB-SubCell"/>
</dbReference>
<feature type="binding site" evidence="4">
    <location>
        <position position="139"/>
    </location>
    <ligand>
        <name>[4Fe-4S] cluster</name>
        <dbReference type="ChEBI" id="CHEBI:49883"/>
    </ligand>
</feature>
<feature type="binding site" evidence="4">
    <location>
        <position position="223"/>
    </location>
    <ligand>
        <name>[4Fe-4S] cluster</name>
        <dbReference type="ChEBI" id="CHEBI:49883"/>
    </ligand>
</feature>
<comment type="catalytic activity">
    <reaction evidence="4">
        <text>[thioredoxin]-disulfide + sulfite + AMP + 2 H(+) = adenosine 5'-phosphosulfate + [thioredoxin]-dithiol</text>
        <dbReference type="Rhea" id="RHEA:21976"/>
        <dbReference type="Rhea" id="RHEA-COMP:10698"/>
        <dbReference type="Rhea" id="RHEA-COMP:10700"/>
        <dbReference type="ChEBI" id="CHEBI:15378"/>
        <dbReference type="ChEBI" id="CHEBI:17359"/>
        <dbReference type="ChEBI" id="CHEBI:29950"/>
        <dbReference type="ChEBI" id="CHEBI:50058"/>
        <dbReference type="ChEBI" id="CHEBI:58243"/>
        <dbReference type="ChEBI" id="CHEBI:456215"/>
        <dbReference type="EC" id="1.8.4.10"/>
    </reaction>
</comment>
<dbReference type="GO" id="GO:0043866">
    <property type="term" value="F:adenylyl-sulfate reductase (thioredoxin) activity"/>
    <property type="evidence" value="ECO:0007669"/>
    <property type="project" value="UniProtKB-EC"/>
</dbReference>
<name>A0A1C3RL39_9PROT</name>
<dbReference type="NCBIfam" id="NF002537">
    <property type="entry name" value="PRK02090.1"/>
    <property type="match status" value="1"/>
</dbReference>
<evidence type="ECO:0000259" key="5">
    <source>
        <dbReference type="Pfam" id="PF01507"/>
    </source>
</evidence>
<dbReference type="PANTHER" id="PTHR46509:SF1">
    <property type="entry name" value="PHOSPHOADENOSINE PHOSPHOSULFATE REDUCTASE"/>
    <property type="match status" value="1"/>
</dbReference>
<dbReference type="EMBL" id="FLYE01000047">
    <property type="protein sequence ID" value="SCA58042.1"/>
    <property type="molecule type" value="Genomic_DNA"/>
</dbReference>
<dbReference type="HAMAP" id="MF_00063">
    <property type="entry name" value="CysH"/>
    <property type="match status" value="1"/>
</dbReference>
<dbReference type="Gene3D" id="3.40.50.620">
    <property type="entry name" value="HUPs"/>
    <property type="match status" value="1"/>
</dbReference>
<dbReference type="EC" id="1.8.4.10" evidence="4"/>
<dbReference type="GO" id="GO:0051539">
    <property type="term" value="F:4 iron, 4 sulfur cluster binding"/>
    <property type="evidence" value="ECO:0007669"/>
    <property type="project" value="UniProtKB-UniRule"/>
</dbReference>
<evidence type="ECO:0000256" key="1">
    <source>
        <dbReference type="ARBA" id="ARBA00009732"/>
    </source>
</evidence>
<feature type="binding site" evidence="4">
    <location>
        <position position="138"/>
    </location>
    <ligand>
        <name>[4Fe-4S] cluster</name>
        <dbReference type="ChEBI" id="CHEBI:49883"/>
    </ligand>
</feature>
<keyword evidence="4" id="KW-0408">Iron</keyword>
<keyword evidence="7" id="KW-1185">Reference proteome</keyword>
<dbReference type="GO" id="GO:0004604">
    <property type="term" value="F:phosphoadenylyl-sulfate reductase (thioredoxin) activity"/>
    <property type="evidence" value="ECO:0007669"/>
    <property type="project" value="UniProtKB-UniRule"/>
</dbReference>
<dbReference type="InterPro" id="IPR004511">
    <property type="entry name" value="PAPS/APS_Rdtase"/>
</dbReference>
<evidence type="ECO:0000313" key="6">
    <source>
        <dbReference type="EMBL" id="SCA58042.1"/>
    </source>
</evidence>
<organism evidence="6 7">
    <name type="scientific">Candidatus Terasakiella magnetica</name>
    <dbReference type="NCBI Taxonomy" id="1867952"/>
    <lineage>
        <taxon>Bacteria</taxon>
        <taxon>Pseudomonadati</taxon>
        <taxon>Pseudomonadota</taxon>
        <taxon>Alphaproteobacteria</taxon>
        <taxon>Rhodospirillales</taxon>
        <taxon>Terasakiellaceae</taxon>
        <taxon>Terasakiella</taxon>
    </lineage>
</organism>
<evidence type="ECO:0000313" key="7">
    <source>
        <dbReference type="Proteomes" id="UP000231658"/>
    </source>
</evidence>
<comment type="cofactor">
    <cofactor evidence="4">
        <name>[4Fe-4S] cluster</name>
        <dbReference type="ChEBI" id="CHEBI:49883"/>
    </cofactor>
    <text evidence="4">Binds 1 [4Fe-4S] cluster per subunit.</text>
</comment>
<feature type="active site" description="Nucleophile; cysteine thiosulfonate intermediate" evidence="4">
    <location>
        <position position="246"/>
    </location>
</feature>
<dbReference type="NCBIfam" id="TIGR00434">
    <property type="entry name" value="cysH"/>
    <property type="match status" value="1"/>
</dbReference>
<dbReference type="InterPro" id="IPR002500">
    <property type="entry name" value="PAPS_reduct_dom"/>
</dbReference>
<keyword evidence="4" id="KW-0411">Iron-sulfur</keyword>
<proteinExistence type="inferred from homology"/>
<sequence>MGFKSMTATSSAVSFAKPNQSALQKEEKLASLIEKYGALEGHGLLEVMLKEEFAGKIAISSSFGAEAAVLLKLVAEVDKTTPILFIDTGQLFEETLHYRETIKEYLGLSNIITVGPEAMHLENADRDGTLHERDTDYCCHIRKVLPFEKALEPYEAWVSGRKRFQNSDRASLQGIELDHDGRFKINPLFNYDYETVVAMFKEMDLPRHPLVSKGYPSIGCGPCTRAVKEGEDQRAGRWSGQGKTECGIHKSPSFEAIYI</sequence>
<accession>A0A1C3RL39</accession>
<dbReference type="AlphaFoldDB" id="A0A1C3RL39"/>